<dbReference type="CDD" id="cd05403">
    <property type="entry name" value="NT_KNTase_like"/>
    <property type="match status" value="1"/>
</dbReference>
<dbReference type="InterPro" id="IPR043519">
    <property type="entry name" value="NT_sf"/>
</dbReference>
<dbReference type="Proteomes" id="UP000054859">
    <property type="component" value="Unassembled WGS sequence"/>
</dbReference>
<dbReference type="SUPFAM" id="SSF81301">
    <property type="entry name" value="Nucleotidyltransferase"/>
    <property type="match status" value="1"/>
</dbReference>
<dbReference type="InterPro" id="IPR041633">
    <property type="entry name" value="Polbeta"/>
</dbReference>
<dbReference type="PATRIC" id="fig|45056.6.peg.975"/>
<organism evidence="2 4">
    <name type="scientific">Legionella adelaidensis</name>
    <dbReference type="NCBI Taxonomy" id="45056"/>
    <lineage>
        <taxon>Bacteria</taxon>
        <taxon>Pseudomonadati</taxon>
        <taxon>Pseudomonadota</taxon>
        <taxon>Gammaproteobacteria</taxon>
        <taxon>Legionellales</taxon>
        <taxon>Legionellaceae</taxon>
        <taxon>Legionella</taxon>
    </lineage>
</organism>
<dbReference type="STRING" id="45056.Lade_0941"/>
<geneLocation type="plasmid" evidence="3 5">
    <name>9</name>
</geneLocation>
<dbReference type="EMBL" id="LR134418">
    <property type="protein sequence ID" value="VEH84879.1"/>
    <property type="molecule type" value="Genomic_DNA"/>
</dbReference>
<dbReference type="AlphaFoldDB" id="A0A0W0R5F8"/>
<dbReference type="GO" id="GO:0016740">
    <property type="term" value="F:transferase activity"/>
    <property type="evidence" value="ECO:0007669"/>
    <property type="project" value="UniProtKB-KW"/>
</dbReference>
<gene>
    <name evidence="2" type="ORF">Lade_0941</name>
    <name evidence="3" type="ORF">NCTC12735_00499</name>
</gene>
<evidence type="ECO:0000313" key="2">
    <source>
        <dbReference type="EMBL" id="KTC66283.1"/>
    </source>
</evidence>
<name>A0A0W0R5F8_9GAMM</name>
<feature type="domain" description="Polymerase beta nucleotidyltransferase" evidence="1">
    <location>
        <begin position="19"/>
        <end position="99"/>
    </location>
</feature>
<reference evidence="2 4" key="1">
    <citation type="submission" date="2015-11" db="EMBL/GenBank/DDBJ databases">
        <title>Identification of large and diverse effector repertoires of 38 Legionella species.</title>
        <authorList>
            <person name="Burstein D."/>
            <person name="Amaro F."/>
            <person name="Zusman T."/>
            <person name="Lifshitz Z."/>
            <person name="Cohen O."/>
            <person name="Gilbert J.A."/>
            <person name="Pupko T."/>
            <person name="Shuman H.A."/>
            <person name="Segal G."/>
        </authorList>
    </citation>
    <scope>NUCLEOTIDE SEQUENCE [LARGE SCALE GENOMIC DNA]</scope>
    <source>
        <strain evidence="2 4">1762-AUS-E</strain>
    </source>
</reference>
<reference evidence="3 5" key="2">
    <citation type="submission" date="2018-12" db="EMBL/GenBank/DDBJ databases">
        <authorList>
            <consortium name="Pathogen Informatics"/>
        </authorList>
    </citation>
    <scope>NUCLEOTIDE SEQUENCE [LARGE SCALE GENOMIC DNA]</scope>
    <source>
        <strain evidence="3 5">NCTC12735</strain>
        <plasmid evidence="5">9</plasmid>
    </source>
</reference>
<dbReference type="RefSeq" id="WP_058461971.1">
    <property type="nucleotide sequence ID" value="NZ_CAAAHS010000002.1"/>
</dbReference>
<dbReference type="Proteomes" id="UP000281170">
    <property type="component" value="Plasmid 9"/>
</dbReference>
<dbReference type="KEGG" id="ladl:NCTC12735_00499"/>
<evidence type="ECO:0000259" key="1">
    <source>
        <dbReference type="Pfam" id="PF18765"/>
    </source>
</evidence>
<dbReference type="EMBL" id="LNKA01000001">
    <property type="protein sequence ID" value="KTC66283.1"/>
    <property type="molecule type" value="Genomic_DNA"/>
</dbReference>
<evidence type="ECO:0000313" key="5">
    <source>
        <dbReference type="Proteomes" id="UP000281170"/>
    </source>
</evidence>
<sequence length="102" mass="11619">MKPNTLDLSSADLALILQLLNQHIPNYTVWAFGSRVNKTAKKFSDLDLVIKTVKPLPLNLLSDLKDAFSASELPIRVDILDWSRINEDFQKIIQKDFIVLKP</sequence>
<dbReference type="Pfam" id="PF18765">
    <property type="entry name" value="Polbeta"/>
    <property type="match status" value="1"/>
</dbReference>
<proteinExistence type="predicted"/>
<keyword evidence="4" id="KW-1185">Reference proteome</keyword>
<evidence type="ECO:0000313" key="3">
    <source>
        <dbReference type="EMBL" id="VEH84879.1"/>
    </source>
</evidence>
<evidence type="ECO:0000313" key="4">
    <source>
        <dbReference type="Proteomes" id="UP000054859"/>
    </source>
</evidence>
<keyword evidence="2" id="KW-0808">Transferase</keyword>
<keyword evidence="3" id="KW-0614">Plasmid</keyword>
<accession>A0A0W0R5F8</accession>
<protein>
    <submittedName>
        <fullName evidence="2">Nucleotidyltransferase domain protein</fullName>
    </submittedName>
    <submittedName>
        <fullName evidence="3">Predicted nucleotidyltransferases</fullName>
    </submittedName>
</protein>
<dbReference type="OrthoDB" id="9808659at2"/>
<dbReference type="Gene3D" id="3.30.460.10">
    <property type="entry name" value="Beta Polymerase, domain 2"/>
    <property type="match status" value="1"/>
</dbReference>